<dbReference type="eggNOG" id="COG3218">
    <property type="taxonomic scope" value="Bacteria"/>
</dbReference>
<dbReference type="EMBL" id="JRKJ01000001">
    <property type="protein sequence ID" value="KGQ20830.1"/>
    <property type="molecule type" value="Genomic_DNA"/>
</dbReference>
<name>A0A0A2WR97_9GAMM</name>
<dbReference type="InterPro" id="IPR005586">
    <property type="entry name" value="ABC_trans_aux"/>
</dbReference>
<dbReference type="Pfam" id="PF03886">
    <property type="entry name" value="ABC_trans_aux"/>
    <property type="match status" value="1"/>
</dbReference>
<dbReference type="PROSITE" id="PS51257">
    <property type="entry name" value="PROKAR_LIPOPROTEIN"/>
    <property type="match status" value="1"/>
</dbReference>
<dbReference type="Gene3D" id="3.40.50.10610">
    <property type="entry name" value="ABC-type transport auxiliary lipoprotein component"/>
    <property type="match status" value="1"/>
</dbReference>
<accession>A0A0A2WR97</accession>
<dbReference type="RefSeq" id="WP_036164249.1">
    <property type="nucleotide sequence ID" value="NZ_JRKJ01000001.1"/>
</dbReference>
<evidence type="ECO:0000313" key="2">
    <source>
        <dbReference type="EMBL" id="KGQ20830.1"/>
    </source>
</evidence>
<dbReference type="SUPFAM" id="SSF159594">
    <property type="entry name" value="XCC0632-like"/>
    <property type="match status" value="1"/>
</dbReference>
<dbReference type="STRING" id="1300345.LF41_37"/>
<sequence length="215" mass="22887">MTTPVRSMLAATLLAALAGCSIVPKKEPLSLYAPDATVQADPAWPQVKWALQIPRPHASELLDSPRIVVRPADGELQVYHGAIWAEPTPDLVQDAVLRAFEDSGRIGGVARRGTGINGDYELMLDIRRFESDYAGGATPNANVEIVAKLVANRANAVVATRTLKQSAPAASTKVGDVSRAFDAALTAAVTDLVGWTLVEGEKYDRAHPVPASVKR</sequence>
<gene>
    <name evidence="2" type="ORF">LF41_37</name>
</gene>
<keyword evidence="3" id="KW-1185">Reference proteome</keyword>
<organism evidence="2 3">
    <name type="scientific">Lysobacter dokdonensis DS-58</name>
    <dbReference type="NCBI Taxonomy" id="1300345"/>
    <lineage>
        <taxon>Bacteria</taxon>
        <taxon>Pseudomonadati</taxon>
        <taxon>Pseudomonadota</taxon>
        <taxon>Gammaproteobacteria</taxon>
        <taxon>Lysobacterales</taxon>
        <taxon>Lysobacteraceae</taxon>
        <taxon>Noviluteimonas</taxon>
    </lineage>
</organism>
<dbReference type="OrthoDB" id="5795476at2"/>
<evidence type="ECO:0000259" key="1">
    <source>
        <dbReference type="Pfam" id="PF03886"/>
    </source>
</evidence>
<comment type="caution">
    <text evidence="2">The sequence shown here is derived from an EMBL/GenBank/DDBJ whole genome shotgun (WGS) entry which is preliminary data.</text>
</comment>
<protein>
    <submittedName>
        <fullName evidence="2">Putative secreted protein</fullName>
    </submittedName>
</protein>
<dbReference type="PATRIC" id="fig|1300345.3.peg.37"/>
<feature type="domain" description="ABC-type transport auxiliary lipoprotein component" evidence="1">
    <location>
        <begin position="31"/>
        <end position="191"/>
    </location>
</feature>
<dbReference type="AlphaFoldDB" id="A0A0A2WR97"/>
<dbReference type="Proteomes" id="UP000030518">
    <property type="component" value="Unassembled WGS sequence"/>
</dbReference>
<proteinExistence type="predicted"/>
<reference evidence="2 3" key="1">
    <citation type="submission" date="2014-09" db="EMBL/GenBank/DDBJ databases">
        <title>Genome sequences of Lysobacter dokdonensis DS-58.</title>
        <authorList>
            <person name="Kim J.F."/>
            <person name="Kwak M.-J."/>
        </authorList>
    </citation>
    <scope>NUCLEOTIDE SEQUENCE [LARGE SCALE GENOMIC DNA]</scope>
    <source>
        <strain evidence="2 3">DS-58</strain>
    </source>
</reference>
<evidence type="ECO:0000313" key="3">
    <source>
        <dbReference type="Proteomes" id="UP000030518"/>
    </source>
</evidence>